<protein>
    <submittedName>
        <fullName evidence="8">Flippase-like domain-containing protein</fullName>
    </submittedName>
</protein>
<dbReference type="Pfam" id="PF03706">
    <property type="entry name" value="LPG_synthase_TM"/>
    <property type="match status" value="1"/>
</dbReference>
<proteinExistence type="predicted"/>
<gene>
    <name evidence="8" type="ORF">K8V70_00895</name>
</gene>
<sequence>MSESPHSASPKPRVDASSAGGDDKKGARRGAIFIGLVLVAYIVYLIFTGQMAQFIEALSTVDMSWIVVACLCMVLYFIFGVAAYAIAVWLDPESPVGIRDLISVEASGVFFGNLTPMMVGGTPAQIYRLTKAGQPVGEAGATQFTRYIVFQVGLVVWGAILLAVRLPFFTDLYGDMTLLCLFSFGGHVVLLTALFVVSLCPGFVTKLATWAIGFVERIGGESDRTRGWRDYVNNEIYSFSHHFKHAAAHLSSMGITMLVTMAQLAFFYMVPYFVLLAFGNHDVDFLSCLAAGAFIQLLSSAVPLPGGTGGAEGGFALFLGHFFGASATAGYLVWRLITFFAPTILTAPLLGLKSARHASIHARWDRIVHGGERPQRAASGTRRVPTPEGAAQPVSAAPKRPRRQQVRQTAGGITVSPSNMRRKKK</sequence>
<reference evidence="8" key="2">
    <citation type="submission" date="2021-09" db="EMBL/GenBank/DDBJ databases">
        <authorList>
            <person name="Gilroy R."/>
        </authorList>
    </citation>
    <scope>NUCLEOTIDE SEQUENCE</scope>
    <source>
        <strain evidence="8">ChiHjej13B12-9602</strain>
    </source>
</reference>
<evidence type="ECO:0000313" key="9">
    <source>
        <dbReference type="Proteomes" id="UP000753256"/>
    </source>
</evidence>
<dbReference type="AlphaFoldDB" id="A0A921IUU4"/>
<dbReference type="GO" id="GO:0005886">
    <property type="term" value="C:plasma membrane"/>
    <property type="evidence" value="ECO:0007669"/>
    <property type="project" value="UniProtKB-SubCell"/>
</dbReference>
<feature type="region of interest" description="Disordered" evidence="6">
    <location>
        <begin position="1"/>
        <end position="24"/>
    </location>
</feature>
<evidence type="ECO:0000256" key="5">
    <source>
        <dbReference type="ARBA" id="ARBA00023136"/>
    </source>
</evidence>
<feature type="transmembrane region" description="Helical" evidence="7">
    <location>
        <begin position="31"/>
        <end position="52"/>
    </location>
</feature>
<feature type="region of interest" description="Disordered" evidence="6">
    <location>
        <begin position="371"/>
        <end position="425"/>
    </location>
</feature>
<dbReference type="EMBL" id="DYUZ01000006">
    <property type="protein sequence ID" value="HJG36412.1"/>
    <property type="molecule type" value="Genomic_DNA"/>
</dbReference>
<feature type="transmembrane region" description="Helical" evidence="7">
    <location>
        <begin position="285"/>
        <end position="302"/>
    </location>
</feature>
<keyword evidence="5 7" id="KW-0472">Membrane</keyword>
<feature type="transmembrane region" description="Helical" evidence="7">
    <location>
        <begin position="178"/>
        <end position="204"/>
    </location>
</feature>
<name>A0A921IUU4_9ACTN</name>
<evidence type="ECO:0000313" key="8">
    <source>
        <dbReference type="EMBL" id="HJG36412.1"/>
    </source>
</evidence>
<keyword evidence="2" id="KW-1003">Cell membrane</keyword>
<evidence type="ECO:0000256" key="3">
    <source>
        <dbReference type="ARBA" id="ARBA00022692"/>
    </source>
</evidence>
<feature type="transmembrane region" description="Helical" evidence="7">
    <location>
        <begin position="147"/>
        <end position="166"/>
    </location>
</feature>
<evidence type="ECO:0000256" key="7">
    <source>
        <dbReference type="SAM" id="Phobius"/>
    </source>
</evidence>
<dbReference type="PANTHER" id="PTHR37693:SF1">
    <property type="entry name" value="INTEGRAL MEMBRANE PROTEIN"/>
    <property type="match status" value="1"/>
</dbReference>
<dbReference type="RefSeq" id="WP_273188564.1">
    <property type="nucleotide sequence ID" value="NZ_DYUZ01000006.1"/>
</dbReference>
<evidence type="ECO:0000256" key="4">
    <source>
        <dbReference type="ARBA" id="ARBA00022989"/>
    </source>
</evidence>
<evidence type="ECO:0000256" key="2">
    <source>
        <dbReference type="ARBA" id="ARBA00022475"/>
    </source>
</evidence>
<dbReference type="NCBIfam" id="TIGR00374">
    <property type="entry name" value="flippase-like domain"/>
    <property type="match status" value="1"/>
</dbReference>
<accession>A0A921IUU4</accession>
<evidence type="ECO:0000256" key="1">
    <source>
        <dbReference type="ARBA" id="ARBA00004651"/>
    </source>
</evidence>
<dbReference type="PANTHER" id="PTHR37693">
    <property type="entry name" value="PHOSPHATIDYLGLYCEROL LYSYLTRANSFERASE"/>
    <property type="match status" value="1"/>
</dbReference>
<feature type="transmembrane region" description="Helical" evidence="7">
    <location>
        <begin position="314"/>
        <end position="334"/>
    </location>
</feature>
<reference evidence="8" key="1">
    <citation type="journal article" date="2021" name="PeerJ">
        <title>Extensive microbial diversity within the chicken gut microbiome revealed by metagenomics and culture.</title>
        <authorList>
            <person name="Gilroy R."/>
            <person name="Ravi A."/>
            <person name="Getino M."/>
            <person name="Pursley I."/>
            <person name="Horton D.L."/>
            <person name="Alikhan N.F."/>
            <person name="Baker D."/>
            <person name="Gharbi K."/>
            <person name="Hall N."/>
            <person name="Watson M."/>
            <person name="Adriaenssens E.M."/>
            <person name="Foster-Nyarko E."/>
            <person name="Jarju S."/>
            <person name="Secka A."/>
            <person name="Antonio M."/>
            <person name="Oren A."/>
            <person name="Chaudhuri R.R."/>
            <person name="La Ragione R."/>
            <person name="Hildebrand F."/>
            <person name="Pallen M.J."/>
        </authorList>
    </citation>
    <scope>NUCLEOTIDE SEQUENCE</scope>
    <source>
        <strain evidence="8">ChiHjej13B12-9602</strain>
    </source>
</reference>
<keyword evidence="3 7" id="KW-0812">Transmembrane</keyword>
<comment type="caution">
    <text evidence="8">The sequence shown here is derived from an EMBL/GenBank/DDBJ whole genome shotgun (WGS) entry which is preliminary data.</text>
</comment>
<comment type="subcellular location">
    <subcellularLocation>
        <location evidence="1">Cell membrane</location>
        <topology evidence="1">Multi-pass membrane protein</topology>
    </subcellularLocation>
</comment>
<organism evidence="8 9">
    <name type="scientific">Enorma phocaeensis</name>
    <dbReference type="NCBI Taxonomy" id="1871019"/>
    <lineage>
        <taxon>Bacteria</taxon>
        <taxon>Bacillati</taxon>
        <taxon>Actinomycetota</taxon>
        <taxon>Coriobacteriia</taxon>
        <taxon>Coriobacteriales</taxon>
        <taxon>Coriobacteriaceae</taxon>
        <taxon>Enorma</taxon>
    </lineage>
</organism>
<dbReference type="Proteomes" id="UP000753256">
    <property type="component" value="Unassembled WGS sequence"/>
</dbReference>
<evidence type="ECO:0000256" key="6">
    <source>
        <dbReference type="SAM" id="MobiDB-lite"/>
    </source>
</evidence>
<keyword evidence="4 7" id="KW-1133">Transmembrane helix</keyword>
<dbReference type="InterPro" id="IPR022791">
    <property type="entry name" value="L-PG_synthase/AglD"/>
</dbReference>
<feature type="transmembrane region" description="Helical" evidence="7">
    <location>
        <begin position="255"/>
        <end position="278"/>
    </location>
</feature>
<feature type="transmembrane region" description="Helical" evidence="7">
    <location>
        <begin position="64"/>
        <end position="90"/>
    </location>
</feature>